<feature type="compositionally biased region" description="Basic and acidic residues" evidence="1">
    <location>
        <begin position="50"/>
        <end position="60"/>
    </location>
</feature>
<accession>A0ABM5GP10</accession>
<sequence length="60" mass="7060">MNFKTIWKNYQVVVVTIPIVLMVHFTWYKIKDNPIFNPSIASPFDPEPDVVSHVETRKTK</sequence>
<feature type="transmembrane region" description="Helical" evidence="2">
    <location>
        <begin position="12"/>
        <end position="30"/>
    </location>
</feature>
<dbReference type="GeneID" id="140708143"/>
<evidence type="ECO:0000313" key="4">
    <source>
        <dbReference type="RefSeq" id="XP_072859381.1"/>
    </source>
</evidence>
<evidence type="ECO:0000256" key="2">
    <source>
        <dbReference type="SAM" id="Phobius"/>
    </source>
</evidence>
<evidence type="ECO:0000313" key="3">
    <source>
        <dbReference type="Proteomes" id="UP001652642"/>
    </source>
</evidence>
<organism evidence="3 5">
    <name type="scientific">Pogona vitticeps</name>
    <name type="common">central bearded dragon</name>
    <dbReference type="NCBI Taxonomy" id="103695"/>
    <lineage>
        <taxon>Eukaryota</taxon>
        <taxon>Metazoa</taxon>
        <taxon>Chordata</taxon>
        <taxon>Craniata</taxon>
        <taxon>Vertebrata</taxon>
        <taxon>Euteleostomi</taxon>
        <taxon>Lepidosauria</taxon>
        <taxon>Squamata</taxon>
        <taxon>Bifurcata</taxon>
        <taxon>Unidentata</taxon>
        <taxon>Episquamata</taxon>
        <taxon>Toxicofera</taxon>
        <taxon>Iguania</taxon>
        <taxon>Acrodonta</taxon>
        <taxon>Agamidae</taxon>
        <taxon>Amphibolurinae</taxon>
        <taxon>Pogona</taxon>
    </lineage>
</organism>
<dbReference type="RefSeq" id="XP_072859381.1">
    <property type="nucleotide sequence ID" value="XM_073003280.1"/>
</dbReference>
<name>A0ABM5GP10_9SAUR</name>
<dbReference type="RefSeq" id="XP_072859385.1">
    <property type="nucleotide sequence ID" value="XM_073003284.1"/>
</dbReference>
<evidence type="ECO:0000313" key="5">
    <source>
        <dbReference type="RefSeq" id="XP_072859385.1"/>
    </source>
</evidence>
<protein>
    <submittedName>
        <fullName evidence="4 5">Uncharacterized protein</fullName>
    </submittedName>
</protein>
<keyword evidence="2" id="KW-0472">Membrane</keyword>
<keyword evidence="3" id="KW-1185">Reference proteome</keyword>
<keyword evidence="2" id="KW-1133">Transmembrane helix</keyword>
<feature type="region of interest" description="Disordered" evidence="1">
    <location>
        <begin position="41"/>
        <end position="60"/>
    </location>
</feature>
<keyword evidence="2" id="KW-0812">Transmembrane</keyword>
<gene>
    <name evidence="4 5" type="primary">LOC140708143</name>
</gene>
<dbReference type="Proteomes" id="UP001652642">
    <property type="component" value="Chromosome 1"/>
</dbReference>
<reference evidence="3 4" key="1">
    <citation type="submission" date="2025-05" db="UniProtKB">
        <authorList>
            <consortium name="RefSeq"/>
        </authorList>
    </citation>
    <scope>NUCLEOTIDE SEQUENCE [LARGE SCALE GENOMIC DNA]</scope>
</reference>
<evidence type="ECO:0000256" key="1">
    <source>
        <dbReference type="SAM" id="MobiDB-lite"/>
    </source>
</evidence>
<proteinExistence type="predicted"/>